<reference evidence="1" key="1">
    <citation type="submission" date="2022-07" db="EMBL/GenBank/DDBJ databases">
        <title>Genome Sequence of Phlebia brevispora.</title>
        <authorList>
            <person name="Buettner E."/>
        </authorList>
    </citation>
    <scope>NUCLEOTIDE SEQUENCE</scope>
    <source>
        <strain evidence="1">MPL23</strain>
    </source>
</reference>
<gene>
    <name evidence="1" type="ORF">NM688_g9034</name>
</gene>
<sequence length="177" mass="19649">MSTDQIFETPRPSLQCLPKTPQAPSRNTARHEHSPFALPVPDFSHTQSTPLLDIHLPDLRYLETPVNVYAHSPFPVLPPMEHLMDETMSKISGNLFPWDERSTIRQEGGVQPAETIGLSSTQSASSTSLGTATEVIISSIAARVQRIRRELRDVDDELEAIMVQLNGLTVQPQMNVV</sequence>
<accession>A0ACC1RLH9</accession>
<comment type="caution">
    <text evidence="1">The sequence shown here is derived from an EMBL/GenBank/DDBJ whole genome shotgun (WGS) entry which is preliminary data.</text>
</comment>
<protein>
    <submittedName>
        <fullName evidence="1">Uncharacterized protein</fullName>
    </submittedName>
</protein>
<evidence type="ECO:0000313" key="1">
    <source>
        <dbReference type="EMBL" id="KAJ3521292.1"/>
    </source>
</evidence>
<keyword evidence="2" id="KW-1185">Reference proteome</keyword>
<organism evidence="1 2">
    <name type="scientific">Phlebia brevispora</name>
    <dbReference type="NCBI Taxonomy" id="194682"/>
    <lineage>
        <taxon>Eukaryota</taxon>
        <taxon>Fungi</taxon>
        <taxon>Dikarya</taxon>
        <taxon>Basidiomycota</taxon>
        <taxon>Agaricomycotina</taxon>
        <taxon>Agaricomycetes</taxon>
        <taxon>Polyporales</taxon>
        <taxon>Meruliaceae</taxon>
        <taxon>Phlebia</taxon>
    </lineage>
</organism>
<evidence type="ECO:0000313" key="2">
    <source>
        <dbReference type="Proteomes" id="UP001148662"/>
    </source>
</evidence>
<name>A0ACC1RLH9_9APHY</name>
<dbReference type="EMBL" id="JANHOG010002649">
    <property type="protein sequence ID" value="KAJ3521292.1"/>
    <property type="molecule type" value="Genomic_DNA"/>
</dbReference>
<proteinExistence type="predicted"/>
<dbReference type="Proteomes" id="UP001148662">
    <property type="component" value="Unassembled WGS sequence"/>
</dbReference>